<evidence type="ECO:0000256" key="2">
    <source>
        <dbReference type="ARBA" id="ARBA00022670"/>
    </source>
</evidence>
<feature type="domain" description="Ubiquitin-like protease family profile" evidence="4">
    <location>
        <begin position="474"/>
        <end position="633"/>
    </location>
</feature>
<dbReference type="Pfam" id="PF26133">
    <property type="entry name" value="DUF8039"/>
    <property type="match status" value="1"/>
</dbReference>
<evidence type="ECO:0000256" key="1">
    <source>
        <dbReference type="ARBA" id="ARBA00005234"/>
    </source>
</evidence>
<dbReference type="InterPro" id="IPR003653">
    <property type="entry name" value="Peptidase_C48_C"/>
</dbReference>
<proteinExistence type="inferred from homology"/>
<dbReference type="PROSITE" id="PS50600">
    <property type="entry name" value="ULP_PROTEASE"/>
    <property type="match status" value="1"/>
</dbReference>
<evidence type="ECO:0000259" key="4">
    <source>
        <dbReference type="PROSITE" id="PS50600"/>
    </source>
</evidence>
<dbReference type="Gene3D" id="3.40.395.10">
    <property type="entry name" value="Adenoviral Proteinase, Chain A"/>
    <property type="match status" value="1"/>
</dbReference>
<dbReference type="SUPFAM" id="SSF54001">
    <property type="entry name" value="Cysteine proteinases"/>
    <property type="match status" value="1"/>
</dbReference>
<keyword evidence="3" id="KW-0378">Hydrolase</keyword>
<protein>
    <submittedName>
        <fullName evidence="5">Putative Ulp1 protease family catalytic domain, putative transposase, Ptta/En/Spm, plant</fullName>
    </submittedName>
</protein>
<dbReference type="Proteomes" id="UP000238479">
    <property type="component" value="Chromosome 4"/>
</dbReference>
<dbReference type="EMBL" id="PDCK01000042">
    <property type="protein sequence ID" value="PRQ35892.1"/>
    <property type="molecule type" value="Genomic_DNA"/>
</dbReference>
<name>A0A2P6QNY4_ROSCH</name>
<accession>A0A2P6QNY4</accession>
<dbReference type="GO" id="GO:0008234">
    <property type="term" value="F:cysteine-type peptidase activity"/>
    <property type="evidence" value="ECO:0007669"/>
    <property type="project" value="InterPro"/>
</dbReference>
<evidence type="ECO:0000313" key="6">
    <source>
        <dbReference type="Proteomes" id="UP000238479"/>
    </source>
</evidence>
<organism evidence="5 6">
    <name type="scientific">Rosa chinensis</name>
    <name type="common">China rose</name>
    <dbReference type="NCBI Taxonomy" id="74649"/>
    <lineage>
        <taxon>Eukaryota</taxon>
        <taxon>Viridiplantae</taxon>
        <taxon>Streptophyta</taxon>
        <taxon>Embryophyta</taxon>
        <taxon>Tracheophyta</taxon>
        <taxon>Spermatophyta</taxon>
        <taxon>Magnoliopsida</taxon>
        <taxon>eudicotyledons</taxon>
        <taxon>Gunneridae</taxon>
        <taxon>Pentapetalae</taxon>
        <taxon>rosids</taxon>
        <taxon>fabids</taxon>
        <taxon>Rosales</taxon>
        <taxon>Rosaceae</taxon>
        <taxon>Rosoideae</taxon>
        <taxon>Rosoideae incertae sedis</taxon>
        <taxon>Rosa</taxon>
    </lineage>
</organism>
<evidence type="ECO:0000313" key="5">
    <source>
        <dbReference type="EMBL" id="PRQ35892.1"/>
    </source>
</evidence>
<comment type="similarity">
    <text evidence="1">Belongs to the peptidase C48 family.</text>
</comment>
<sequence>MVSINIESWPEVDRDEKDKLWIDVQDTFKVAPESKKMVLASAGTKWRQFKTDLTNKHVLPYLGKRKKLRKPPKGYEFVGLLPWREFVKQRSTEQWLKLHHEQSQRVKKRKYHHKLSRKGYIGLEEELRETWPEGKVIDHAVLWKKARVPKNGKIDEEVTPIASKIDELLEKKSKGELDISRSDDVLTQALETPEHPGRVRGVGGFVNLTTYFNLPKQRRVTITKAELLARDRERDRELQETKKLLYEQQAKTEELFNKRLAELEARFSEKTPYAPPMNVAVFENNLLTQISDKGSFHDAAKKNSFDLNDNVKVNVDDCKIIPPPTDMGNTCELAVDTISNIVAFGTVFDDEDMTMTIHGVPLKEGCLKVSVDGDIQGDARLPFPVLGEMELVREAIGSHVAWPEELVIRKHPSKNNNKKKCPIVKSLFDKAELHPFVPKRCKLLYKHAKTIMEETNESISTVLDDEVIDVPKELYILTENVTNLLEMKWIGQGVIAAYMAHLHEIISQRDELDTFAFIDLAATYKCERPGFHPYLVDRLKEGKTDRIFFMPYNPGEHWILTIIWEDEIYMLDPLPKPVHYQSWENIVINAVKAFNAETGRVNKVPKVKFLPGVPKQPGGVECGYYVMRYMKDIINDDTLSFSTKWASKSRNSYTQEQLDEVRIEAADYLQTLL</sequence>
<dbReference type="InterPro" id="IPR004252">
    <property type="entry name" value="Probable_transposase_24"/>
</dbReference>
<dbReference type="Gramene" id="PRQ35892">
    <property type="protein sequence ID" value="PRQ35892"/>
    <property type="gene ID" value="RchiOBHm_Chr4g0385451"/>
</dbReference>
<dbReference type="OMA" id="TKWASKS"/>
<dbReference type="Pfam" id="PF02902">
    <property type="entry name" value="Peptidase_C48"/>
    <property type="match status" value="1"/>
</dbReference>
<reference evidence="5 6" key="1">
    <citation type="journal article" date="2018" name="Nat. Genet.">
        <title>The Rosa genome provides new insights in the design of modern roses.</title>
        <authorList>
            <person name="Bendahmane M."/>
        </authorList>
    </citation>
    <scope>NUCLEOTIDE SEQUENCE [LARGE SCALE GENOMIC DNA]</scope>
    <source>
        <strain evidence="6">cv. Old Blush</strain>
    </source>
</reference>
<comment type="caution">
    <text evidence="5">The sequence shown here is derived from an EMBL/GenBank/DDBJ whole genome shotgun (WGS) entry which is preliminary data.</text>
</comment>
<keyword evidence="6" id="KW-1185">Reference proteome</keyword>
<gene>
    <name evidence="5" type="ORF">RchiOBHm_Chr4g0385451</name>
</gene>
<evidence type="ECO:0000256" key="3">
    <source>
        <dbReference type="ARBA" id="ARBA00022801"/>
    </source>
</evidence>
<dbReference type="PANTHER" id="PTHR33018">
    <property type="entry name" value="OS10G0338966 PROTEIN-RELATED"/>
    <property type="match status" value="1"/>
</dbReference>
<dbReference type="AlphaFoldDB" id="A0A2P6QNY4"/>
<dbReference type="GO" id="GO:0006508">
    <property type="term" value="P:proteolysis"/>
    <property type="evidence" value="ECO:0007669"/>
    <property type="project" value="UniProtKB-KW"/>
</dbReference>
<dbReference type="PANTHER" id="PTHR33018:SF31">
    <property type="entry name" value="TRANSPOSASE, PTTA_EN_SPM, PLANT"/>
    <property type="match status" value="1"/>
</dbReference>
<dbReference type="InterPro" id="IPR058352">
    <property type="entry name" value="DUF8039"/>
</dbReference>
<dbReference type="InterPro" id="IPR038765">
    <property type="entry name" value="Papain-like_cys_pep_sf"/>
</dbReference>
<keyword evidence="2 5" id="KW-0645">Protease</keyword>
<dbReference type="Pfam" id="PF03004">
    <property type="entry name" value="Transposase_24"/>
    <property type="match status" value="1"/>
</dbReference>